<organism evidence="3">
    <name type="scientific">Timema douglasi</name>
    <name type="common">Walking stick</name>
    <dbReference type="NCBI Taxonomy" id="61478"/>
    <lineage>
        <taxon>Eukaryota</taxon>
        <taxon>Metazoa</taxon>
        <taxon>Ecdysozoa</taxon>
        <taxon>Arthropoda</taxon>
        <taxon>Hexapoda</taxon>
        <taxon>Insecta</taxon>
        <taxon>Pterygota</taxon>
        <taxon>Neoptera</taxon>
        <taxon>Polyneoptera</taxon>
        <taxon>Phasmatodea</taxon>
        <taxon>Timematodea</taxon>
        <taxon>Timematoidea</taxon>
        <taxon>Timematidae</taxon>
        <taxon>Timema</taxon>
    </lineage>
</organism>
<evidence type="ECO:0000256" key="1">
    <source>
        <dbReference type="SAM" id="MobiDB-lite"/>
    </source>
</evidence>
<feature type="region of interest" description="Disordered" evidence="1">
    <location>
        <begin position="21"/>
        <end position="40"/>
    </location>
</feature>
<proteinExistence type="predicted"/>
<evidence type="ECO:0000259" key="2">
    <source>
        <dbReference type="Pfam" id="PF13837"/>
    </source>
</evidence>
<dbReference type="Pfam" id="PF13837">
    <property type="entry name" value="Myb_DNA-bind_4"/>
    <property type="match status" value="1"/>
</dbReference>
<name>A0A7R8ZEZ7_TIMDO</name>
<sequence length="152" mass="17065">MASSLTPDQLKRKWDNLLRKYKDLKNPKTGSGTQGEETPITWPFWEAMDLAVGQRDIINPPELFCSSKGPLVRSRSASASCSWEADEESASSTSHQSSSSSSPPEHVGRGKKRKLEEENVFTDTCKKIQVALEVFQRQGDRLNNLLEKLLEK</sequence>
<gene>
    <name evidence="3" type="ORF">TDIB3V08_LOCUS13078</name>
</gene>
<feature type="compositionally biased region" description="Low complexity" evidence="1">
    <location>
        <begin position="90"/>
        <end position="102"/>
    </location>
</feature>
<dbReference type="EMBL" id="OA589543">
    <property type="protein sequence ID" value="CAD7206929.1"/>
    <property type="molecule type" value="Genomic_DNA"/>
</dbReference>
<dbReference type="AlphaFoldDB" id="A0A7R8ZEZ7"/>
<evidence type="ECO:0000313" key="3">
    <source>
        <dbReference type="EMBL" id="CAD7206929.1"/>
    </source>
</evidence>
<protein>
    <recommendedName>
        <fullName evidence="2">Myb/SANT-like DNA-binding domain-containing protein</fullName>
    </recommendedName>
</protein>
<feature type="region of interest" description="Disordered" evidence="1">
    <location>
        <begin position="67"/>
        <end position="116"/>
    </location>
</feature>
<dbReference type="InterPro" id="IPR044822">
    <property type="entry name" value="Myb_DNA-bind_4"/>
</dbReference>
<accession>A0A7R8ZEZ7</accession>
<reference evidence="3" key="1">
    <citation type="submission" date="2020-11" db="EMBL/GenBank/DDBJ databases">
        <authorList>
            <person name="Tran Van P."/>
        </authorList>
    </citation>
    <scope>NUCLEOTIDE SEQUENCE</scope>
</reference>
<feature type="domain" description="Myb/SANT-like DNA-binding" evidence="2">
    <location>
        <begin position="6"/>
        <end position="49"/>
    </location>
</feature>